<evidence type="ECO:0000256" key="5">
    <source>
        <dbReference type="ARBA" id="ARBA00023222"/>
    </source>
</evidence>
<evidence type="ECO:0000256" key="1">
    <source>
        <dbReference type="ARBA" id="ARBA00004741"/>
    </source>
</evidence>
<dbReference type="AlphaFoldDB" id="A0A7W7ENJ0"/>
<evidence type="ECO:0000259" key="8">
    <source>
        <dbReference type="PROSITE" id="PS51171"/>
    </source>
</evidence>
<evidence type="ECO:0000256" key="2">
    <source>
        <dbReference type="ARBA" id="ARBA00013147"/>
    </source>
</evidence>
<dbReference type="PANTHER" id="PTHR21022:SF19">
    <property type="entry name" value="PREPHENATE DEHYDRATASE-RELATED"/>
    <property type="match status" value="1"/>
</dbReference>
<keyword evidence="3" id="KW-0028">Amino-acid biosynthesis</keyword>
<dbReference type="EC" id="4.2.1.51" evidence="2"/>
<dbReference type="GO" id="GO:0016853">
    <property type="term" value="F:isomerase activity"/>
    <property type="evidence" value="ECO:0007669"/>
    <property type="project" value="UniProtKB-KW"/>
</dbReference>
<organism evidence="9 10">
    <name type="scientific">Rhizobium leucaenae</name>
    <dbReference type="NCBI Taxonomy" id="29450"/>
    <lineage>
        <taxon>Bacteria</taxon>
        <taxon>Pseudomonadati</taxon>
        <taxon>Pseudomonadota</taxon>
        <taxon>Alphaproteobacteria</taxon>
        <taxon>Hyphomicrobiales</taxon>
        <taxon>Rhizobiaceae</taxon>
        <taxon>Rhizobium/Agrobacterium group</taxon>
        <taxon>Rhizobium</taxon>
    </lineage>
</organism>
<accession>A0A7W7ENJ0</accession>
<evidence type="ECO:0000256" key="6">
    <source>
        <dbReference type="ARBA" id="ARBA00023239"/>
    </source>
</evidence>
<comment type="pathway">
    <text evidence="1">Amino-acid biosynthesis; L-phenylalanine biosynthesis; phenylpyruvate from prephenate: step 1/1.</text>
</comment>
<dbReference type="SUPFAM" id="SSF53850">
    <property type="entry name" value="Periplasmic binding protein-like II"/>
    <property type="match status" value="1"/>
</dbReference>
<keyword evidence="9" id="KW-0413">Isomerase</keyword>
<dbReference type="EMBL" id="JACIIG010000032">
    <property type="protein sequence ID" value="MBB4571664.1"/>
    <property type="molecule type" value="Genomic_DNA"/>
</dbReference>
<evidence type="ECO:0000256" key="7">
    <source>
        <dbReference type="ARBA" id="ARBA00047848"/>
    </source>
</evidence>
<dbReference type="UniPathway" id="UPA00121">
    <property type="reaction ID" value="UER00345"/>
</dbReference>
<gene>
    <name evidence="9" type="ORF">GGE60_005829</name>
</gene>
<dbReference type="Gene3D" id="3.30.70.260">
    <property type="match status" value="1"/>
</dbReference>
<evidence type="ECO:0000313" key="9">
    <source>
        <dbReference type="EMBL" id="MBB4571664.1"/>
    </source>
</evidence>
<keyword evidence="10" id="KW-1185">Reference proteome</keyword>
<protein>
    <recommendedName>
        <fullName evidence="2">prephenate dehydratase</fullName>
        <ecNumber evidence="2">4.2.1.51</ecNumber>
    </recommendedName>
</protein>
<keyword evidence="5" id="KW-0584">Phenylalanine biosynthesis</keyword>
<proteinExistence type="predicted"/>
<dbReference type="RefSeq" id="WP_051264268.1">
    <property type="nucleotide sequence ID" value="NZ_JACIIG010000032.1"/>
</dbReference>
<dbReference type="InterPro" id="IPR001086">
    <property type="entry name" value="Preph_deHydtase"/>
</dbReference>
<dbReference type="GO" id="GO:0004664">
    <property type="term" value="F:prephenate dehydratase activity"/>
    <property type="evidence" value="ECO:0007669"/>
    <property type="project" value="UniProtKB-EC"/>
</dbReference>
<evidence type="ECO:0000313" key="10">
    <source>
        <dbReference type="Proteomes" id="UP000543836"/>
    </source>
</evidence>
<dbReference type="PANTHER" id="PTHR21022">
    <property type="entry name" value="PREPHENATE DEHYDRATASE P PROTEIN"/>
    <property type="match status" value="1"/>
</dbReference>
<evidence type="ECO:0000256" key="4">
    <source>
        <dbReference type="ARBA" id="ARBA00023141"/>
    </source>
</evidence>
<sequence length="273" mass="30386">MSTDFKVFHGKVAYLGPAGSWTHQACIDLFPLAEKVPLSRDEMVSACDEGRVDLICLPVTTSIVGVTPYMDLALSMKGMRVIAEYPKMLGYSLIVKPGTKLEDLAEIYAHPVAFEEVRPWLDRELPNVRRIEVSTGGRAASLVAESTIADKGSFGPRTGADIYKLATLVDDIEEGPHNVTRWWVLGRTGSAPTGNDKTSMVVELDDSDFTPFMTSMFRANINVLTVYERPAKSTLDRHFYLVEAQGHQDDAPLRLFLQDNPQVDVRGSYPRRY</sequence>
<dbReference type="GO" id="GO:0009094">
    <property type="term" value="P:L-phenylalanine biosynthetic process"/>
    <property type="evidence" value="ECO:0007669"/>
    <property type="project" value="UniProtKB-UniPathway"/>
</dbReference>
<dbReference type="GO" id="GO:0005737">
    <property type="term" value="C:cytoplasm"/>
    <property type="evidence" value="ECO:0007669"/>
    <property type="project" value="TreeGrafter"/>
</dbReference>
<feature type="domain" description="Prephenate dehydratase" evidence="8">
    <location>
        <begin position="11"/>
        <end position="187"/>
    </location>
</feature>
<reference evidence="9 10" key="1">
    <citation type="submission" date="2020-08" db="EMBL/GenBank/DDBJ databases">
        <title>Genomic Encyclopedia of Type Strains, Phase IV (KMG-V): Genome sequencing to study the core and pangenomes of soil and plant-associated prokaryotes.</title>
        <authorList>
            <person name="Whitman W."/>
        </authorList>
    </citation>
    <scope>NUCLEOTIDE SEQUENCE [LARGE SCALE GENOMIC DNA]</scope>
    <source>
        <strain evidence="9 10">SEMIA 492</strain>
    </source>
</reference>
<dbReference type="Gene3D" id="3.40.190.10">
    <property type="entry name" value="Periplasmic binding protein-like II"/>
    <property type="match status" value="2"/>
</dbReference>
<evidence type="ECO:0000256" key="3">
    <source>
        <dbReference type="ARBA" id="ARBA00022605"/>
    </source>
</evidence>
<dbReference type="OrthoDB" id="9802281at2"/>
<comment type="caution">
    <text evidence="9">The sequence shown here is derived from an EMBL/GenBank/DDBJ whole genome shotgun (WGS) entry which is preliminary data.</text>
</comment>
<name>A0A7W7ENJ0_9HYPH</name>
<dbReference type="PROSITE" id="PS51171">
    <property type="entry name" value="PREPHENATE_DEHYDR_3"/>
    <property type="match status" value="1"/>
</dbReference>
<dbReference type="Proteomes" id="UP000543836">
    <property type="component" value="Unassembled WGS sequence"/>
</dbReference>
<dbReference type="Pfam" id="PF00800">
    <property type="entry name" value="PDT"/>
    <property type="match status" value="1"/>
</dbReference>
<keyword evidence="4" id="KW-0057">Aromatic amino acid biosynthesis</keyword>
<keyword evidence="6 9" id="KW-0456">Lyase</keyword>
<comment type="catalytic activity">
    <reaction evidence="7">
        <text>prephenate + H(+) = 3-phenylpyruvate + CO2 + H2O</text>
        <dbReference type="Rhea" id="RHEA:21648"/>
        <dbReference type="ChEBI" id="CHEBI:15377"/>
        <dbReference type="ChEBI" id="CHEBI:15378"/>
        <dbReference type="ChEBI" id="CHEBI:16526"/>
        <dbReference type="ChEBI" id="CHEBI:18005"/>
        <dbReference type="ChEBI" id="CHEBI:29934"/>
        <dbReference type="EC" id="4.2.1.51"/>
    </reaction>
</comment>